<feature type="domain" description="G2 and S phase-expressed protein 1 N-terminal" evidence="6">
    <location>
        <begin position="8"/>
        <end position="72"/>
    </location>
</feature>
<feature type="non-terminal residue" evidence="7">
    <location>
        <position position="1"/>
    </location>
</feature>
<reference evidence="7 8" key="1">
    <citation type="journal article" date="2022" name="Gigascience">
        <title>A chromosome-level genome assembly and annotation of the desert horned lizard, Phrynosoma platyrhinos, provides insight into chromosomal rearrangements among reptiles.</title>
        <authorList>
            <person name="Koochekian N."/>
            <person name="Ascanio A."/>
            <person name="Farleigh K."/>
            <person name="Card D.C."/>
            <person name="Schield D.R."/>
            <person name="Castoe T.A."/>
            <person name="Jezkova T."/>
        </authorList>
    </citation>
    <scope>NUCLEOTIDE SEQUENCE [LARGE SCALE GENOMIC DNA]</scope>
    <source>
        <strain evidence="7">NK-2021</strain>
    </source>
</reference>
<evidence type="ECO:0000259" key="6">
    <source>
        <dbReference type="Pfam" id="PF15259"/>
    </source>
</evidence>
<accession>A0ABQ7SN14</accession>
<comment type="caution">
    <text evidence="7">The sequence shown here is derived from an EMBL/GenBank/DDBJ whole genome shotgun (WGS) entry which is preliminary data.</text>
</comment>
<organism evidence="7 8">
    <name type="scientific">Phrynosoma platyrhinos</name>
    <name type="common">Desert horned lizard</name>
    <dbReference type="NCBI Taxonomy" id="52577"/>
    <lineage>
        <taxon>Eukaryota</taxon>
        <taxon>Metazoa</taxon>
        <taxon>Chordata</taxon>
        <taxon>Craniata</taxon>
        <taxon>Vertebrata</taxon>
        <taxon>Euteleostomi</taxon>
        <taxon>Lepidosauria</taxon>
        <taxon>Squamata</taxon>
        <taxon>Bifurcata</taxon>
        <taxon>Unidentata</taxon>
        <taxon>Episquamata</taxon>
        <taxon>Toxicofera</taxon>
        <taxon>Iguania</taxon>
        <taxon>Phrynosomatidae</taxon>
        <taxon>Phrynosomatinae</taxon>
        <taxon>Phrynosoma</taxon>
    </lineage>
</organism>
<feature type="compositionally biased region" description="Polar residues" evidence="5">
    <location>
        <begin position="183"/>
        <end position="200"/>
    </location>
</feature>
<keyword evidence="3" id="KW-0597">Phosphoprotein</keyword>
<sequence>QEEGDPTVYPVDPSEKCGVQTIDMNVFLGESKSSGREQASQWCPLSPEKLEEVMKEANMLASQLERCQLREEGSGSCSEIGLETLPEYEPLPPIRILNEKRPSFKKTRRRTFDVKNSPLKALLPMVGPEPCLAHDSFKAPPKRGGWASCSVGLPSPKKLQNKSKTYSVEDQLSKKSGPRQSHKASTVMKSGTKKPQATNRSSKKDKPPSLSHSDVAQHQQSPVHLKPLLRTNQKTGGTGVRDGTLEEPQLSHKGSSQKGTTPVARVKGKPDPRLFPPETRPLKKCLAATEKAVPLQKANADQSKTKGGDGPKLQSVSKPHRGSCQIQSSRSVTSPLASRLPIPKAASHSTPLGRHTEAVSGRPCQLQQLNLGVPGGKRSALPTPAKKKGKYIK</sequence>
<evidence type="ECO:0000313" key="8">
    <source>
        <dbReference type="Proteomes" id="UP000826234"/>
    </source>
</evidence>
<feature type="compositionally biased region" description="Polar residues" evidence="5">
    <location>
        <begin position="324"/>
        <end position="336"/>
    </location>
</feature>
<gene>
    <name evidence="7" type="ORF">JD844_018198</name>
</gene>
<dbReference type="InterPro" id="IPR032768">
    <property type="entry name" value="GTSE1_N"/>
</dbReference>
<evidence type="ECO:0000313" key="7">
    <source>
        <dbReference type="EMBL" id="KAH0618746.1"/>
    </source>
</evidence>
<evidence type="ECO:0000256" key="1">
    <source>
        <dbReference type="ARBA" id="ARBA00004245"/>
    </source>
</evidence>
<evidence type="ECO:0000256" key="5">
    <source>
        <dbReference type="SAM" id="MobiDB-lite"/>
    </source>
</evidence>
<keyword evidence="4" id="KW-0206">Cytoskeleton</keyword>
<feature type="compositionally biased region" description="Polar residues" evidence="5">
    <location>
        <begin position="210"/>
        <end position="222"/>
    </location>
</feature>
<name>A0ABQ7SN14_PHRPL</name>
<proteinExistence type="predicted"/>
<dbReference type="Proteomes" id="UP000826234">
    <property type="component" value="Unassembled WGS sequence"/>
</dbReference>
<dbReference type="PANTHER" id="PTHR21584:SF1">
    <property type="entry name" value="PROLINE_SERINE-RICH COILED-COIL PROTEIN 1"/>
    <property type="match status" value="1"/>
</dbReference>
<feature type="region of interest" description="Disordered" evidence="5">
    <location>
        <begin position="130"/>
        <end position="393"/>
    </location>
</feature>
<evidence type="ECO:0000256" key="4">
    <source>
        <dbReference type="ARBA" id="ARBA00023212"/>
    </source>
</evidence>
<evidence type="ECO:0000256" key="3">
    <source>
        <dbReference type="ARBA" id="ARBA00022553"/>
    </source>
</evidence>
<dbReference type="Pfam" id="PF15259">
    <property type="entry name" value="GTSE1_N"/>
    <property type="match status" value="1"/>
</dbReference>
<dbReference type="InterPro" id="IPR026657">
    <property type="entry name" value="DDA3/GTSE-1"/>
</dbReference>
<dbReference type="PANTHER" id="PTHR21584">
    <property type="entry name" value="DIFFERENTIAL DISPLAY AND ACTIVATED BY P53 DDA3 /G2 S PHASE EXPRESSED 1"/>
    <property type="match status" value="1"/>
</dbReference>
<evidence type="ECO:0000256" key="2">
    <source>
        <dbReference type="ARBA" id="ARBA00022490"/>
    </source>
</evidence>
<keyword evidence="8" id="KW-1185">Reference proteome</keyword>
<comment type="subcellular location">
    <subcellularLocation>
        <location evidence="1">Cytoplasm</location>
        <location evidence="1">Cytoskeleton</location>
    </subcellularLocation>
</comment>
<protein>
    <recommendedName>
        <fullName evidence="6">G2 and S phase-expressed protein 1 N-terminal domain-containing protein</fullName>
    </recommendedName>
</protein>
<keyword evidence="2" id="KW-0963">Cytoplasm</keyword>
<dbReference type="EMBL" id="JAIPUX010005289">
    <property type="protein sequence ID" value="KAH0618746.1"/>
    <property type="molecule type" value="Genomic_DNA"/>
</dbReference>